<feature type="compositionally biased region" description="Polar residues" evidence="2">
    <location>
        <begin position="75"/>
        <end position="84"/>
    </location>
</feature>
<comment type="caution">
    <text evidence="4">The sequence shown here is derived from an EMBL/GenBank/DDBJ whole genome shotgun (WGS) entry which is preliminary data.</text>
</comment>
<feature type="region of interest" description="Disordered" evidence="2">
    <location>
        <begin position="1"/>
        <end position="23"/>
    </location>
</feature>
<keyword evidence="1" id="KW-0175">Coiled coil</keyword>
<evidence type="ECO:0000259" key="3">
    <source>
        <dbReference type="PROSITE" id="PS50829"/>
    </source>
</evidence>
<dbReference type="Proteomes" id="UP001346149">
    <property type="component" value="Unassembled WGS sequence"/>
</dbReference>
<feature type="domain" description="GYF" evidence="3">
    <location>
        <begin position="529"/>
        <end position="580"/>
    </location>
</feature>
<dbReference type="Gene3D" id="3.30.1490.40">
    <property type="match status" value="1"/>
</dbReference>
<evidence type="ECO:0000313" key="4">
    <source>
        <dbReference type="EMBL" id="KAK4762971.1"/>
    </source>
</evidence>
<dbReference type="SMART" id="SM00444">
    <property type="entry name" value="GYF"/>
    <property type="match status" value="1"/>
</dbReference>
<dbReference type="InterPro" id="IPR035445">
    <property type="entry name" value="GYF-like_dom_sf"/>
</dbReference>
<sequence>MADGKFNLTDDLLSSKPSDRSKLDVSVGHQEEKVHMGLFDDPKDQLVSESSIPLSPQWLYTKPSETKPEMRGLSLVSSGNPSDANQKEIWRLDGADDKKDWRKVAAENETSRRWREEERETGLLGPRKDRRKADRRADTTLVKESSETRAPVPADRWHDGNTRNAGFEARRDSKWSSRWGPDDKEKEVRAEKKADMEKEDGKIENNSLLGCNRSASLREEPSDKWRPRHRLEVHSSGSTPYRAAPGFGPDRGRMEGSTVGFAVGRGRASAIAKYSGPIRATGSIPGRPISMNDSFCYPRAKLLDIYRRQKLNPSFASTPDDMEQQSPITQSGAVEPLAFISPDAEEEVILGEIWRGKIISSGAVYNSSFRKGSSTENITGLGDLEFVEGKQGMLPLVPLELEDNSNKDECQNNFDVSYMNIGDEMTVPEGKVLHLQGPDKDISGLVGSESSMFCSRGSHIMKETAGPPFTSSVTSDRDNRTMAGFDAPLDIQSKLPADLSSLLATSSEIQDTGANMDGKDLSRSIPAEDLSLFYLDPQGEIQGPFLGLDIISWFEQGFFGTDLPVRLADAPEGTPFHELSLIMPHLKVIDGVHQLEDPNALGGIVDVVSASAPNKIIDDLSIVNDVSRPQSQLSNLSSQHILSKISDPGVRRQLPRLEGGFQDFPTQDEEIVFPGRPGSSEQPTGKPAGVLSEASVVSMGHSFQSLKEGTMQSQNENKLHPFGLLWSELEGAHSRQTPASNLPLTAGGPTAFGGVSEPTLLSETWSDSFRRDSLFDPPDLYQDMASRQSLLMDQESGQFDVSEQLLSRQIQQQQQNLLSLRPQLAHSSLEHLPNENLAHSVTELDHIMAIQLQQRWQQQQLQLQQQQHFHQQQKILQDQQQMLLQEQRQKLLQEQQQKLLQEQQQKLLQEQQQKLLQEQQQKLLQEQQQKLLQEQQQKLLQEQQQKLLQEQQQSQIQQILMERMIRNHMHDSNYGQHVDPIQTNTLLEQVLLEQQLLHELQQHSQHPSRNIDPSIEQLIQAKFDHVPRNELQREFLLSRAQQGPAHSLDHQLLQEQLQARQFLADLGLQNNLNERHMASVWPGDEAAQFLRTHGGHRANALGLNPLDIFQRQSGPSLENQMSFFEGNQFLQERIRQGVHEPSQLPFERSMTLPAANPGLNPDMKNAMARFHGLDMHDSNTRMKSRGQMSTYSADLHSHNQNHPLHPNQLLVSQPDMMDGYWPEKINALEKNWLESQIHQLYIDPERQQREAEVKMASGGHSAWMSDAQNDDKSKRLLMDLLSQNSDHQLDVNELERKQPSVLYSALSSSDHSTNLIPDRESGLNTFMAGSFGSSSLELPHQYFGDEQAGGLESRDKLPFGPESGALIGGEQLLSGFHKSSHGIYGNSTASGKPPLSRDISKTERRGPLFEIQDSNVKQTGLSTAVEHNELLSNTFSRHGSLGDDSGFYDDSVRSRNSFAEQFEKEQVPTILSKGQDSIQLRIPSVPHSSLFLEEMSELVPNPAMRRKGSFSGIPEGARSVQGGNPSQVSSEEAATLEKDVRFRRTASYNSADISETSFIDMLKSTKKASAPADSNVHYVGVAVETSDGSQSQATRGGKKKGKKGRQIDPALLGFKVTSNRIMMGEIQGLND</sequence>
<evidence type="ECO:0000313" key="5">
    <source>
        <dbReference type="Proteomes" id="UP001346149"/>
    </source>
</evidence>
<feature type="compositionally biased region" description="Basic and acidic residues" evidence="2">
    <location>
        <begin position="168"/>
        <end position="199"/>
    </location>
</feature>
<feature type="region of interest" description="Disordered" evidence="2">
    <location>
        <begin position="736"/>
        <end position="757"/>
    </location>
</feature>
<proteinExistence type="predicted"/>
<dbReference type="InterPro" id="IPR003169">
    <property type="entry name" value="GYF"/>
</dbReference>
<keyword evidence="5" id="KW-1185">Reference proteome</keyword>
<feature type="region of interest" description="Disordered" evidence="2">
    <location>
        <begin position="1586"/>
        <end position="1606"/>
    </location>
</feature>
<dbReference type="Pfam" id="PF02213">
    <property type="entry name" value="GYF"/>
    <property type="match status" value="1"/>
</dbReference>
<dbReference type="PANTHER" id="PTHR46992">
    <property type="entry name" value="GYF DOMAIN-CONTAINING PROTEIN"/>
    <property type="match status" value="1"/>
</dbReference>
<accession>A0AAN7KA03</accession>
<feature type="compositionally biased region" description="Basic and acidic residues" evidence="2">
    <location>
        <begin position="85"/>
        <end position="121"/>
    </location>
</feature>
<feature type="region of interest" description="Disordered" evidence="2">
    <location>
        <begin position="58"/>
        <end position="199"/>
    </location>
</feature>
<dbReference type="CDD" id="cd00072">
    <property type="entry name" value="GYF"/>
    <property type="match status" value="1"/>
</dbReference>
<evidence type="ECO:0000256" key="2">
    <source>
        <dbReference type="SAM" id="MobiDB-lite"/>
    </source>
</evidence>
<feature type="coiled-coil region" evidence="1">
    <location>
        <begin position="884"/>
        <end position="953"/>
    </location>
</feature>
<dbReference type="PROSITE" id="PS50829">
    <property type="entry name" value="GYF"/>
    <property type="match status" value="1"/>
</dbReference>
<reference evidence="4 5" key="1">
    <citation type="journal article" date="2023" name="Hortic Res">
        <title>Pangenome of water caltrop reveals structural variations and asymmetric subgenome divergence after allopolyploidization.</title>
        <authorList>
            <person name="Zhang X."/>
            <person name="Chen Y."/>
            <person name="Wang L."/>
            <person name="Yuan Y."/>
            <person name="Fang M."/>
            <person name="Shi L."/>
            <person name="Lu R."/>
            <person name="Comes H.P."/>
            <person name="Ma Y."/>
            <person name="Chen Y."/>
            <person name="Huang G."/>
            <person name="Zhou Y."/>
            <person name="Zheng Z."/>
            <person name="Qiu Y."/>
        </authorList>
    </citation>
    <scope>NUCLEOTIDE SEQUENCE [LARGE SCALE GENOMIC DNA]</scope>
    <source>
        <strain evidence="4">F231</strain>
    </source>
</reference>
<protein>
    <recommendedName>
        <fullName evidence="3">GYF domain-containing protein</fullName>
    </recommendedName>
</protein>
<dbReference type="SUPFAM" id="SSF55277">
    <property type="entry name" value="GYF domain"/>
    <property type="match status" value="1"/>
</dbReference>
<gene>
    <name evidence="4" type="ORF">SAY86_008739</name>
</gene>
<feature type="region of interest" description="Disordered" evidence="2">
    <location>
        <begin position="233"/>
        <end position="253"/>
    </location>
</feature>
<name>A0AAN7KA03_TRANT</name>
<dbReference type="EMBL" id="JAXQNO010000024">
    <property type="protein sequence ID" value="KAK4762971.1"/>
    <property type="molecule type" value="Genomic_DNA"/>
</dbReference>
<dbReference type="PANTHER" id="PTHR46992:SF4">
    <property type="entry name" value="GYF DOMAIN-CONTAINING PROTEIN"/>
    <property type="match status" value="1"/>
</dbReference>
<evidence type="ECO:0000256" key="1">
    <source>
        <dbReference type="SAM" id="Coils"/>
    </source>
</evidence>
<organism evidence="4 5">
    <name type="scientific">Trapa natans</name>
    <name type="common">Water chestnut</name>
    <dbReference type="NCBI Taxonomy" id="22666"/>
    <lineage>
        <taxon>Eukaryota</taxon>
        <taxon>Viridiplantae</taxon>
        <taxon>Streptophyta</taxon>
        <taxon>Embryophyta</taxon>
        <taxon>Tracheophyta</taxon>
        <taxon>Spermatophyta</taxon>
        <taxon>Magnoliopsida</taxon>
        <taxon>eudicotyledons</taxon>
        <taxon>Gunneridae</taxon>
        <taxon>Pentapetalae</taxon>
        <taxon>rosids</taxon>
        <taxon>malvids</taxon>
        <taxon>Myrtales</taxon>
        <taxon>Lythraceae</taxon>
        <taxon>Trapa</taxon>
    </lineage>
</organism>